<evidence type="ECO:0000256" key="4">
    <source>
        <dbReference type="ARBA" id="ARBA00022723"/>
    </source>
</evidence>
<reference evidence="12 13" key="1">
    <citation type="submission" date="2019-10" db="EMBL/GenBank/DDBJ databases">
        <title>Draft Genome Sequence of the Caffeine Degrading Methylotroph Methylorubrum populi PINKEL.</title>
        <authorList>
            <person name="Dawson S.C."/>
            <person name="Zhang X."/>
            <person name="Wright M.E."/>
            <person name="Sharma G."/>
            <person name="Langner J.T."/>
            <person name="Ditty J.L."/>
            <person name="Subuyuj G.A."/>
        </authorList>
    </citation>
    <scope>NUCLEOTIDE SEQUENCE [LARGE SCALE GENOMIC DNA]</scope>
    <source>
        <strain evidence="12 13">Pinkel</strain>
    </source>
</reference>
<dbReference type="InterPro" id="IPR001680">
    <property type="entry name" value="WD40_rpt"/>
</dbReference>
<feature type="region of interest" description="Disordered" evidence="10">
    <location>
        <begin position="424"/>
        <end position="450"/>
    </location>
</feature>
<sequence length="450" mass="46239">MPMPIRGPWISGLFAALLLVLPAAAQMRGHGGPVRALAITADGRLAVSGGFDQAAIVWGLDTGAALSVLRFHDGAVNAVAALPDGRFASASEDGRIALWRLGQTEPERVLEGHTGPVAGLAIAPDGSVLASAAWDGTARLWPLVGGAARVLEGHRGNVNAVAFLPDGRPVTAGADATVRIWTREGEAAVTATLPSALSAVAVTADGGIAAAGADATVRFLAEDGSTRGEVELGPAPVIALAPSSDGSRIAAASAGGTVAMIERATEKILFTLVGPGLPVWSVAWRPDGSELVTGGGDRLVRRWNAATGAPIGPLAMPRPADALAAFHGERGAEVFRACVACHTLTPDEAPRAGPTLAGIFGRRIAAVPGYRYSEALRAMDIVWTPETVARLFEVGPARYTPGTRMPEQTINSAEDRDALIRFLAKSTDGKPTDGKATDERATKVDPTAPN</sequence>
<dbReference type="Pfam" id="PF00400">
    <property type="entry name" value="WD40"/>
    <property type="match status" value="5"/>
</dbReference>
<keyword evidence="6" id="KW-0249">Electron transport</keyword>
<dbReference type="Pfam" id="PF00034">
    <property type="entry name" value="Cytochrom_C"/>
    <property type="match status" value="1"/>
</dbReference>
<dbReference type="InterPro" id="IPR050505">
    <property type="entry name" value="WDR55/POC1"/>
</dbReference>
<dbReference type="Gene3D" id="1.10.760.10">
    <property type="entry name" value="Cytochrome c-like domain"/>
    <property type="match status" value="1"/>
</dbReference>
<evidence type="ECO:0000259" key="11">
    <source>
        <dbReference type="PROSITE" id="PS51007"/>
    </source>
</evidence>
<dbReference type="AlphaFoldDB" id="A0A833J555"/>
<dbReference type="CDD" id="cd00200">
    <property type="entry name" value="WD40"/>
    <property type="match status" value="1"/>
</dbReference>
<feature type="repeat" description="WD" evidence="8">
    <location>
        <begin position="272"/>
        <end position="313"/>
    </location>
</feature>
<accession>A0A833J555</accession>
<dbReference type="GO" id="GO:0020037">
    <property type="term" value="F:heme binding"/>
    <property type="evidence" value="ECO:0007669"/>
    <property type="project" value="InterPro"/>
</dbReference>
<feature type="repeat" description="WD" evidence="8">
    <location>
        <begin position="110"/>
        <end position="141"/>
    </location>
</feature>
<dbReference type="Gene3D" id="2.130.10.10">
    <property type="entry name" value="YVTN repeat-like/Quinoprotein amine dehydrogenase"/>
    <property type="match status" value="2"/>
</dbReference>
<feature type="domain" description="Cytochrome c" evidence="11">
    <location>
        <begin position="326"/>
        <end position="427"/>
    </location>
</feature>
<dbReference type="Proteomes" id="UP000469949">
    <property type="component" value="Unassembled WGS sequence"/>
</dbReference>
<keyword evidence="2 8" id="KW-0853">WD repeat</keyword>
<keyword evidence="5" id="KW-0677">Repeat</keyword>
<gene>
    <name evidence="12" type="ORF">F8B43_2841</name>
</gene>
<proteinExistence type="predicted"/>
<evidence type="ECO:0000256" key="7">
    <source>
        <dbReference type="ARBA" id="ARBA00023004"/>
    </source>
</evidence>
<evidence type="ECO:0000256" key="5">
    <source>
        <dbReference type="ARBA" id="ARBA00022737"/>
    </source>
</evidence>
<dbReference type="InterPro" id="IPR036909">
    <property type="entry name" value="Cyt_c-like_dom_sf"/>
</dbReference>
<dbReference type="InterPro" id="IPR015943">
    <property type="entry name" value="WD40/YVTN_repeat-like_dom_sf"/>
</dbReference>
<dbReference type="SUPFAM" id="SSF46626">
    <property type="entry name" value="Cytochrome c"/>
    <property type="match status" value="1"/>
</dbReference>
<dbReference type="PRINTS" id="PR00604">
    <property type="entry name" value="CYTCHRMECIAB"/>
</dbReference>
<dbReference type="SMART" id="SM00320">
    <property type="entry name" value="WD40"/>
    <property type="match status" value="7"/>
</dbReference>
<feature type="compositionally biased region" description="Basic and acidic residues" evidence="10">
    <location>
        <begin position="427"/>
        <end position="443"/>
    </location>
</feature>
<keyword evidence="7 9" id="KW-0408">Iron</keyword>
<evidence type="ECO:0000256" key="2">
    <source>
        <dbReference type="ARBA" id="ARBA00022574"/>
    </source>
</evidence>
<dbReference type="GO" id="GO:0046872">
    <property type="term" value="F:metal ion binding"/>
    <property type="evidence" value="ECO:0007669"/>
    <property type="project" value="UniProtKB-KW"/>
</dbReference>
<evidence type="ECO:0000256" key="3">
    <source>
        <dbReference type="ARBA" id="ARBA00022617"/>
    </source>
</evidence>
<comment type="caution">
    <text evidence="12">The sequence shown here is derived from an EMBL/GenBank/DDBJ whole genome shotgun (WGS) entry which is preliminary data.</text>
</comment>
<feature type="repeat" description="WD" evidence="8">
    <location>
        <begin position="151"/>
        <end position="191"/>
    </location>
</feature>
<dbReference type="PROSITE" id="PS50294">
    <property type="entry name" value="WD_REPEATS_REGION"/>
    <property type="match status" value="4"/>
</dbReference>
<dbReference type="InterPro" id="IPR036322">
    <property type="entry name" value="WD40_repeat_dom_sf"/>
</dbReference>
<dbReference type="PROSITE" id="PS50082">
    <property type="entry name" value="WD_REPEATS_2"/>
    <property type="match status" value="5"/>
</dbReference>
<evidence type="ECO:0000256" key="6">
    <source>
        <dbReference type="ARBA" id="ARBA00022982"/>
    </source>
</evidence>
<feature type="repeat" description="WD" evidence="8">
    <location>
        <begin position="27"/>
        <end position="68"/>
    </location>
</feature>
<keyword evidence="3 9" id="KW-0349">Heme</keyword>
<evidence type="ECO:0000313" key="13">
    <source>
        <dbReference type="Proteomes" id="UP000469949"/>
    </source>
</evidence>
<keyword evidence="1" id="KW-0813">Transport</keyword>
<dbReference type="InterPro" id="IPR002327">
    <property type="entry name" value="Cyt_c_1A/1B"/>
</dbReference>
<keyword evidence="4 9" id="KW-0479">Metal-binding</keyword>
<protein>
    <submittedName>
        <fullName evidence="12">WD domain/cytochrome c family protein</fullName>
    </submittedName>
</protein>
<evidence type="ECO:0000256" key="8">
    <source>
        <dbReference type="PROSITE-ProRule" id="PRU00221"/>
    </source>
</evidence>
<dbReference type="SUPFAM" id="SSF50978">
    <property type="entry name" value="WD40 repeat-like"/>
    <property type="match status" value="1"/>
</dbReference>
<dbReference type="GO" id="GO:0009055">
    <property type="term" value="F:electron transfer activity"/>
    <property type="evidence" value="ECO:0007669"/>
    <property type="project" value="InterPro"/>
</dbReference>
<dbReference type="PANTHER" id="PTHR44019">
    <property type="entry name" value="WD REPEAT-CONTAINING PROTEIN 55"/>
    <property type="match status" value="1"/>
</dbReference>
<dbReference type="InterPro" id="IPR009056">
    <property type="entry name" value="Cyt_c-like_dom"/>
</dbReference>
<evidence type="ECO:0000256" key="10">
    <source>
        <dbReference type="SAM" id="MobiDB-lite"/>
    </source>
</evidence>
<evidence type="ECO:0000256" key="1">
    <source>
        <dbReference type="ARBA" id="ARBA00022448"/>
    </source>
</evidence>
<evidence type="ECO:0000256" key="9">
    <source>
        <dbReference type="PROSITE-ProRule" id="PRU00433"/>
    </source>
</evidence>
<evidence type="ECO:0000313" key="12">
    <source>
        <dbReference type="EMBL" id="KAB7784808.1"/>
    </source>
</evidence>
<dbReference type="PANTHER" id="PTHR44019:SF8">
    <property type="entry name" value="POC1 CENTRIOLAR PROTEIN HOMOLOG"/>
    <property type="match status" value="1"/>
</dbReference>
<dbReference type="EMBL" id="WEKV01000010">
    <property type="protein sequence ID" value="KAB7784808.1"/>
    <property type="molecule type" value="Genomic_DNA"/>
</dbReference>
<organism evidence="12 13">
    <name type="scientific">Methylorubrum populi</name>
    <dbReference type="NCBI Taxonomy" id="223967"/>
    <lineage>
        <taxon>Bacteria</taxon>
        <taxon>Pseudomonadati</taxon>
        <taxon>Pseudomonadota</taxon>
        <taxon>Alphaproteobacteria</taxon>
        <taxon>Hyphomicrobiales</taxon>
        <taxon>Methylobacteriaceae</taxon>
        <taxon>Methylorubrum</taxon>
    </lineage>
</organism>
<feature type="repeat" description="WD" evidence="8">
    <location>
        <begin position="69"/>
        <end position="109"/>
    </location>
</feature>
<dbReference type="PROSITE" id="PS51007">
    <property type="entry name" value="CYTC"/>
    <property type="match status" value="1"/>
</dbReference>
<name>A0A833J555_9HYPH</name>